<evidence type="ECO:0000313" key="1">
    <source>
        <dbReference type="EMBL" id="KAH7932988.1"/>
    </source>
</evidence>
<keyword evidence="2" id="KW-1185">Reference proteome</keyword>
<proteinExistence type="predicted"/>
<organism evidence="1 2">
    <name type="scientific">Dermacentor silvarum</name>
    <name type="common">Tick</name>
    <dbReference type="NCBI Taxonomy" id="543639"/>
    <lineage>
        <taxon>Eukaryota</taxon>
        <taxon>Metazoa</taxon>
        <taxon>Ecdysozoa</taxon>
        <taxon>Arthropoda</taxon>
        <taxon>Chelicerata</taxon>
        <taxon>Arachnida</taxon>
        <taxon>Acari</taxon>
        <taxon>Parasitiformes</taxon>
        <taxon>Ixodida</taxon>
        <taxon>Ixodoidea</taxon>
        <taxon>Ixodidae</taxon>
        <taxon>Rhipicephalinae</taxon>
        <taxon>Dermacentor</taxon>
    </lineage>
</organism>
<sequence>MCPHFWKIHVLPWLQSQCFVVTNSRGEIALPPHRFNPGHQAVYVPFGIVNTSVPGNGTVFAFELSRMATRLYAALVPVLFEDGAADESALLRFTDHALRKLDELLDCLAHDYRNMPLALREGSDDGVVDPDRARYVLLAQTAAVLLAHAAFKELLHVKRIWKYDFRFAPLPDLTSEQLFFAYFARDNCECSDDAHKAHSYVIHARLPPEQRVNFALRHLPAFGEAFHCSRDAPMRPLDGAVCRVRDYPYLRRYGSQQVLIGVVAMYTPCIMPLLWVRSAGRRVVTGIPAISDVVSRCSVYSGDDASAAIMLFFVFTRTSFTPGSVESACAMARREVWGKAAPLCAGRNNTVRAVSGVVGTEVAGTPAVAAGATAAVQKVQVNYYSEL</sequence>
<accession>A0ACB8C2C5</accession>
<reference evidence="1" key="1">
    <citation type="submission" date="2020-05" db="EMBL/GenBank/DDBJ databases">
        <title>Large-scale comparative analyses of tick genomes elucidate their genetic diversity and vector capacities.</title>
        <authorList>
            <person name="Jia N."/>
            <person name="Wang J."/>
            <person name="Shi W."/>
            <person name="Du L."/>
            <person name="Sun Y."/>
            <person name="Zhan W."/>
            <person name="Jiang J."/>
            <person name="Wang Q."/>
            <person name="Zhang B."/>
            <person name="Ji P."/>
            <person name="Sakyi L.B."/>
            <person name="Cui X."/>
            <person name="Yuan T."/>
            <person name="Jiang B."/>
            <person name="Yang W."/>
            <person name="Lam T.T.-Y."/>
            <person name="Chang Q."/>
            <person name="Ding S."/>
            <person name="Wang X."/>
            <person name="Zhu J."/>
            <person name="Ruan X."/>
            <person name="Zhao L."/>
            <person name="Wei J."/>
            <person name="Que T."/>
            <person name="Du C."/>
            <person name="Cheng J."/>
            <person name="Dai P."/>
            <person name="Han X."/>
            <person name="Huang E."/>
            <person name="Gao Y."/>
            <person name="Liu J."/>
            <person name="Shao H."/>
            <person name="Ye R."/>
            <person name="Li L."/>
            <person name="Wei W."/>
            <person name="Wang X."/>
            <person name="Wang C."/>
            <person name="Yang T."/>
            <person name="Huo Q."/>
            <person name="Li W."/>
            <person name="Guo W."/>
            <person name="Chen H."/>
            <person name="Zhou L."/>
            <person name="Ni X."/>
            <person name="Tian J."/>
            <person name="Zhou Y."/>
            <person name="Sheng Y."/>
            <person name="Liu T."/>
            <person name="Pan Y."/>
            <person name="Xia L."/>
            <person name="Li J."/>
            <person name="Zhao F."/>
            <person name="Cao W."/>
        </authorList>
    </citation>
    <scope>NUCLEOTIDE SEQUENCE</scope>
    <source>
        <strain evidence="1">Dsil-2018</strain>
    </source>
</reference>
<comment type="caution">
    <text evidence="1">The sequence shown here is derived from an EMBL/GenBank/DDBJ whole genome shotgun (WGS) entry which is preliminary data.</text>
</comment>
<protein>
    <submittedName>
        <fullName evidence="1">Uncharacterized protein</fullName>
    </submittedName>
</protein>
<name>A0ACB8C2C5_DERSI</name>
<evidence type="ECO:0000313" key="2">
    <source>
        <dbReference type="Proteomes" id="UP000821865"/>
    </source>
</evidence>
<dbReference type="EMBL" id="CM023478">
    <property type="protein sequence ID" value="KAH7932988.1"/>
    <property type="molecule type" value="Genomic_DNA"/>
</dbReference>
<gene>
    <name evidence="1" type="ORF">HPB49_006210</name>
</gene>
<dbReference type="Proteomes" id="UP000821865">
    <property type="component" value="Chromosome 9"/>
</dbReference>